<evidence type="ECO:0000313" key="2">
    <source>
        <dbReference type="EMBL" id="KMZ75100.1"/>
    </source>
</evidence>
<keyword evidence="3" id="KW-1185">Reference proteome</keyword>
<comment type="caution">
    <text evidence="2">The sequence shown here is derived from an EMBL/GenBank/DDBJ whole genome shotgun (WGS) entry which is preliminary data.</text>
</comment>
<dbReference type="PANTHER" id="PTHR37256:SF1">
    <property type="entry name" value="MYB-LIKE PROTEIN A"/>
    <property type="match status" value="1"/>
</dbReference>
<protein>
    <submittedName>
        <fullName evidence="2">Uncharacterized protein</fullName>
    </submittedName>
</protein>
<dbReference type="Proteomes" id="UP000036987">
    <property type="component" value="Unassembled WGS sequence"/>
</dbReference>
<sequence length="300" mass="33625">MRRRTASNKTEVVVENEEKQHLSGAYIRSLVRHLSSSRNCQEKLPVTGTTSDQRPQPRVQPKKQVRRRFHTSRPYQERLLDMAEARREIVAALKFHRAKMRNSSTDHHLRDILPSPSSSSSSSSAKATVLLPPALPDYAWSSYYASAKNFIAGIPKPPLGLNLNMDRFDNLEQPPSLFSSSATTTTTTSAESEVRLTQPYHPTMDDRQMEQIRSIAERHDMEWNDKLNSAPSAWWCCNHLVAGDESVFAPGSDGINGIGTSPWFQDTTAGASATTSSKRDYNFPCLDFGEIEGIDGEWLL</sequence>
<feature type="region of interest" description="Disordered" evidence="1">
    <location>
        <begin position="100"/>
        <end position="125"/>
    </location>
</feature>
<evidence type="ECO:0000256" key="1">
    <source>
        <dbReference type="SAM" id="MobiDB-lite"/>
    </source>
</evidence>
<dbReference type="EMBL" id="LFYR01000216">
    <property type="protein sequence ID" value="KMZ75100.1"/>
    <property type="molecule type" value="Genomic_DNA"/>
</dbReference>
<reference evidence="3" key="1">
    <citation type="journal article" date="2016" name="Nature">
        <title>The genome of the seagrass Zostera marina reveals angiosperm adaptation to the sea.</title>
        <authorList>
            <person name="Olsen J.L."/>
            <person name="Rouze P."/>
            <person name="Verhelst B."/>
            <person name="Lin Y.-C."/>
            <person name="Bayer T."/>
            <person name="Collen J."/>
            <person name="Dattolo E."/>
            <person name="De Paoli E."/>
            <person name="Dittami S."/>
            <person name="Maumus F."/>
            <person name="Michel G."/>
            <person name="Kersting A."/>
            <person name="Lauritano C."/>
            <person name="Lohaus R."/>
            <person name="Toepel M."/>
            <person name="Tonon T."/>
            <person name="Vanneste K."/>
            <person name="Amirebrahimi M."/>
            <person name="Brakel J."/>
            <person name="Bostroem C."/>
            <person name="Chovatia M."/>
            <person name="Grimwood J."/>
            <person name="Jenkins J.W."/>
            <person name="Jueterbock A."/>
            <person name="Mraz A."/>
            <person name="Stam W.T."/>
            <person name="Tice H."/>
            <person name="Bornberg-Bauer E."/>
            <person name="Green P.J."/>
            <person name="Pearson G.A."/>
            <person name="Procaccini G."/>
            <person name="Duarte C.M."/>
            <person name="Schmutz J."/>
            <person name="Reusch T.B.H."/>
            <person name="Van de Peer Y."/>
        </authorList>
    </citation>
    <scope>NUCLEOTIDE SEQUENCE [LARGE SCALE GENOMIC DNA]</scope>
    <source>
        <strain evidence="3">cv. Finnish</strain>
    </source>
</reference>
<dbReference type="AlphaFoldDB" id="A0A0K9Q3T3"/>
<feature type="region of interest" description="Disordered" evidence="1">
    <location>
        <begin position="174"/>
        <end position="193"/>
    </location>
</feature>
<gene>
    <name evidence="2" type="ORF">ZOSMA_11G01290</name>
</gene>
<accession>A0A0K9Q3T3</accession>
<organism evidence="2 3">
    <name type="scientific">Zostera marina</name>
    <name type="common">Eelgrass</name>
    <dbReference type="NCBI Taxonomy" id="29655"/>
    <lineage>
        <taxon>Eukaryota</taxon>
        <taxon>Viridiplantae</taxon>
        <taxon>Streptophyta</taxon>
        <taxon>Embryophyta</taxon>
        <taxon>Tracheophyta</taxon>
        <taxon>Spermatophyta</taxon>
        <taxon>Magnoliopsida</taxon>
        <taxon>Liliopsida</taxon>
        <taxon>Zosteraceae</taxon>
        <taxon>Zostera</taxon>
    </lineage>
</organism>
<dbReference type="OrthoDB" id="692030at2759"/>
<dbReference type="OMA" id="WLNANDC"/>
<proteinExistence type="predicted"/>
<feature type="compositionally biased region" description="Low complexity" evidence="1">
    <location>
        <begin position="114"/>
        <end position="124"/>
    </location>
</feature>
<name>A0A0K9Q3T3_ZOSMR</name>
<dbReference type="PANTHER" id="PTHR37256">
    <property type="entry name" value="E1A-BINDING PROTEIN P400-LIKE"/>
    <property type="match status" value="1"/>
</dbReference>
<evidence type="ECO:0000313" key="3">
    <source>
        <dbReference type="Proteomes" id="UP000036987"/>
    </source>
</evidence>
<feature type="compositionally biased region" description="Low complexity" evidence="1">
    <location>
        <begin position="179"/>
        <end position="191"/>
    </location>
</feature>
<feature type="region of interest" description="Disordered" evidence="1">
    <location>
        <begin position="37"/>
        <end position="68"/>
    </location>
</feature>